<accession>A0A1B6D3V0</accession>
<dbReference type="AlphaFoldDB" id="A0A1B6D3V0"/>
<sequence>MACANVQNPRLTPAIGKAQTYHPSIPFIAHKKLTTVTTPVPHNSVRKTVISNTLDRIHHKPRSHQSYDPMEDFLNERSVTSFEDVTRSIRANTAALLKKVHTPIPRSVKPLSVSNLYNHTEIPIADRISSDEYIWHLLRPLPGKPSNGIDVGYYPESSTKIPLGKTHLACVSYAGGHPIAKRRQLVAGPGDDYRNVRNDV</sequence>
<organism evidence="1">
    <name type="scientific">Clastoptera arizonana</name>
    <name type="common">Arizona spittle bug</name>
    <dbReference type="NCBI Taxonomy" id="38151"/>
    <lineage>
        <taxon>Eukaryota</taxon>
        <taxon>Metazoa</taxon>
        <taxon>Ecdysozoa</taxon>
        <taxon>Arthropoda</taxon>
        <taxon>Hexapoda</taxon>
        <taxon>Insecta</taxon>
        <taxon>Pterygota</taxon>
        <taxon>Neoptera</taxon>
        <taxon>Paraneoptera</taxon>
        <taxon>Hemiptera</taxon>
        <taxon>Auchenorrhyncha</taxon>
        <taxon>Cercopoidea</taxon>
        <taxon>Clastopteridae</taxon>
        <taxon>Clastoptera</taxon>
    </lineage>
</organism>
<name>A0A1B6D3V0_9HEMI</name>
<proteinExistence type="predicted"/>
<gene>
    <name evidence="1" type="ORF">g.45035</name>
</gene>
<protein>
    <submittedName>
        <fullName evidence="1">Uncharacterized protein</fullName>
    </submittedName>
</protein>
<dbReference type="EMBL" id="GEDC01016934">
    <property type="protein sequence ID" value="JAS20364.1"/>
    <property type="molecule type" value="Transcribed_RNA"/>
</dbReference>
<evidence type="ECO:0000313" key="1">
    <source>
        <dbReference type="EMBL" id="JAS20364.1"/>
    </source>
</evidence>
<feature type="non-terminal residue" evidence="1">
    <location>
        <position position="200"/>
    </location>
</feature>
<reference evidence="1" key="1">
    <citation type="submission" date="2015-12" db="EMBL/GenBank/DDBJ databases">
        <title>De novo transcriptome assembly of four potential Pierce s Disease insect vectors from Arizona vineyards.</title>
        <authorList>
            <person name="Tassone E.E."/>
        </authorList>
    </citation>
    <scope>NUCLEOTIDE SEQUENCE</scope>
</reference>